<proteinExistence type="predicted"/>
<sequence length="304" mass="34517">MPVLLFFNELSCSAPLPRDHVDEAMKRFVDVLNTVIAQRKDAYLVSKVNLKELELAPGYYLEEWRFANVDEWRRIRSMQGRAPFRSVLPPGVGEGVDYSCAGRPAEGLGAAHLMDGVLVSLLVDTAWDASWIQAERTSLAEDPEGEPVVIDDIVEVRHAATLAHVDSHLEWLKQVGIPDLKHGSQIWDARGDLYPKLLFLPRTERQFANLRQDWVVSAAHELRRIDHAIGDWNPQLTRTPTWRSKVTPEGETRKRLCRFEDFDGIMRVFDLHGRFTPDEGRAYFRLVPEMGKATVANIGLKLGI</sequence>
<organism evidence="1 2">
    <name type="scientific">Thermomonospora umbrina</name>
    <dbReference type="NCBI Taxonomy" id="111806"/>
    <lineage>
        <taxon>Bacteria</taxon>
        <taxon>Bacillati</taxon>
        <taxon>Actinomycetota</taxon>
        <taxon>Actinomycetes</taxon>
        <taxon>Streptosporangiales</taxon>
        <taxon>Thermomonosporaceae</taxon>
        <taxon>Thermomonospora</taxon>
    </lineage>
</organism>
<comment type="caution">
    <text evidence="1">The sequence shown here is derived from an EMBL/GenBank/DDBJ whole genome shotgun (WGS) entry which is preliminary data.</text>
</comment>
<accession>A0A3D9SIN6</accession>
<gene>
    <name evidence="1" type="ORF">DFJ69_1180</name>
</gene>
<dbReference type="Proteomes" id="UP000256661">
    <property type="component" value="Unassembled WGS sequence"/>
</dbReference>
<keyword evidence="2" id="KW-1185">Reference proteome</keyword>
<dbReference type="AlphaFoldDB" id="A0A3D9SIN6"/>
<evidence type="ECO:0000313" key="1">
    <source>
        <dbReference type="EMBL" id="REE95769.1"/>
    </source>
</evidence>
<reference evidence="1 2" key="1">
    <citation type="submission" date="2018-08" db="EMBL/GenBank/DDBJ databases">
        <title>Sequencing the genomes of 1000 actinobacteria strains.</title>
        <authorList>
            <person name="Klenk H.-P."/>
        </authorList>
    </citation>
    <scope>NUCLEOTIDE SEQUENCE [LARGE SCALE GENOMIC DNA]</scope>
    <source>
        <strain evidence="1 2">DSM 43927</strain>
    </source>
</reference>
<name>A0A3D9SIN6_9ACTN</name>
<evidence type="ECO:0000313" key="2">
    <source>
        <dbReference type="Proteomes" id="UP000256661"/>
    </source>
</evidence>
<dbReference type="EMBL" id="QTTT01000001">
    <property type="protein sequence ID" value="REE95769.1"/>
    <property type="molecule type" value="Genomic_DNA"/>
</dbReference>
<protein>
    <submittedName>
        <fullName evidence="1">Uncharacterized protein</fullName>
    </submittedName>
</protein>